<evidence type="ECO:0000256" key="1">
    <source>
        <dbReference type="SAM" id="Phobius"/>
    </source>
</evidence>
<gene>
    <name evidence="2" type="ORF">DdX_14386</name>
</gene>
<keyword evidence="1" id="KW-1133">Transmembrane helix</keyword>
<name>A0AAD4R1Z5_9BILA</name>
<organism evidence="2 3">
    <name type="scientific">Ditylenchus destructor</name>
    <dbReference type="NCBI Taxonomy" id="166010"/>
    <lineage>
        <taxon>Eukaryota</taxon>
        <taxon>Metazoa</taxon>
        <taxon>Ecdysozoa</taxon>
        <taxon>Nematoda</taxon>
        <taxon>Chromadorea</taxon>
        <taxon>Rhabditida</taxon>
        <taxon>Tylenchina</taxon>
        <taxon>Tylenchomorpha</taxon>
        <taxon>Sphaerularioidea</taxon>
        <taxon>Anguinidae</taxon>
        <taxon>Anguininae</taxon>
        <taxon>Ditylenchus</taxon>
    </lineage>
</organism>
<comment type="caution">
    <text evidence="2">The sequence shown here is derived from an EMBL/GenBank/DDBJ whole genome shotgun (WGS) entry which is preliminary data.</text>
</comment>
<evidence type="ECO:0000313" key="3">
    <source>
        <dbReference type="Proteomes" id="UP001201812"/>
    </source>
</evidence>
<protein>
    <submittedName>
        <fullName evidence="2">Uncharacterized protein</fullName>
    </submittedName>
</protein>
<sequence length="149" mass="17667">MSIFYALIISYPLRKWGTDFLLNEPFEGWDQVLIDMTCYTSRTLLLVMLHKAVPQLSAMDVLALSYPFRRLWEVVLGHNPMYSWKLELSAVAHFSLNYFLGEILFWKAIGGLFQHEILESVWWLIYFICTCMMLRLLPVLPLRAHRHER</sequence>
<dbReference type="AlphaFoldDB" id="A0AAD4R1Z5"/>
<dbReference type="EMBL" id="JAKKPZ010000070">
    <property type="protein sequence ID" value="KAI1704264.1"/>
    <property type="molecule type" value="Genomic_DNA"/>
</dbReference>
<keyword evidence="1" id="KW-0472">Membrane</keyword>
<feature type="transmembrane region" description="Helical" evidence="1">
    <location>
        <begin position="121"/>
        <end position="140"/>
    </location>
</feature>
<keyword evidence="3" id="KW-1185">Reference proteome</keyword>
<proteinExistence type="predicted"/>
<reference evidence="2" key="1">
    <citation type="submission" date="2022-01" db="EMBL/GenBank/DDBJ databases">
        <title>Genome Sequence Resource for Two Populations of Ditylenchus destructor, the Migratory Endoparasitic Phytonematode.</title>
        <authorList>
            <person name="Zhang H."/>
            <person name="Lin R."/>
            <person name="Xie B."/>
        </authorList>
    </citation>
    <scope>NUCLEOTIDE SEQUENCE</scope>
    <source>
        <strain evidence="2">BazhouSP</strain>
    </source>
</reference>
<dbReference type="Proteomes" id="UP001201812">
    <property type="component" value="Unassembled WGS sequence"/>
</dbReference>
<keyword evidence="1" id="KW-0812">Transmembrane</keyword>
<evidence type="ECO:0000313" key="2">
    <source>
        <dbReference type="EMBL" id="KAI1704264.1"/>
    </source>
</evidence>
<accession>A0AAD4R1Z5</accession>